<dbReference type="SMART" id="SM00450">
    <property type="entry name" value="RHOD"/>
    <property type="match status" value="2"/>
</dbReference>
<evidence type="ECO:0000256" key="1">
    <source>
        <dbReference type="ARBA" id="ARBA00022737"/>
    </source>
</evidence>
<dbReference type="Gene3D" id="3.40.250.10">
    <property type="entry name" value="Rhodanese-like domain"/>
    <property type="match status" value="2"/>
</dbReference>
<gene>
    <name evidence="3" type="ORF">C4F51_03665</name>
</gene>
<dbReference type="CDD" id="cd01449">
    <property type="entry name" value="TST_Repeat_2"/>
    <property type="match status" value="1"/>
</dbReference>
<dbReference type="AlphaFoldDB" id="A0A928UZW9"/>
<name>A0A928UZW9_9GAMM</name>
<dbReference type="Pfam" id="PF00581">
    <property type="entry name" value="Rhodanese"/>
    <property type="match status" value="2"/>
</dbReference>
<proteinExistence type="predicted"/>
<evidence type="ECO:0000259" key="2">
    <source>
        <dbReference type="PROSITE" id="PS50206"/>
    </source>
</evidence>
<dbReference type="InterPro" id="IPR001763">
    <property type="entry name" value="Rhodanese-like_dom"/>
</dbReference>
<dbReference type="Proteomes" id="UP000652567">
    <property type="component" value="Unassembled WGS sequence"/>
</dbReference>
<keyword evidence="1" id="KW-0677">Repeat</keyword>
<dbReference type="PANTHER" id="PTHR43855">
    <property type="entry name" value="THIOSULFATE SULFURTRANSFERASE"/>
    <property type="match status" value="1"/>
</dbReference>
<dbReference type="InterPro" id="IPR051126">
    <property type="entry name" value="Thiosulfate_sulfurtransferase"/>
</dbReference>
<dbReference type="PANTHER" id="PTHR43855:SF1">
    <property type="entry name" value="THIOSULFATE SULFURTRANSFERASE"/>
    <property type="match status" value="1"/>
</dbReference>
<evidence type="ECO:0000313" key="3">
    <source>
        <dbReference type="EMBL" id="MBE8716281.1"/>
    </source>
</evidence>
<dbReference type="SUPFAM" id="SSF52821">
    <property type="entry name" value="Rhodanese/Cell cycle control phosphatase"/>
    <property type="match status" value="2"/>
</dbReference>
<dbReference type="PROSITE" id="PS50206">
    <property type="entry name" value="RHODANESE_3"/>
    <property type="match status" value="2"/>
</dbReference>
<accession>A0A928UZW9</accession>
<feature type="domain" description="Rhodanese" evidence="2">
    <location>
        <begin position="19"/>
        <end position="127"/>
    </location>
</feature>
<dbReference type="RefSeq" id="WP_193907231.1">
    <property type="nucleotide sequence ID" value="NZ_PRDL01000001.1"/>
</dbReference>
<sequence length="274" mass="30318">MSSLPYIIEPAQLAALQVQTTNLLLVDLSSDENYQQGHIDGAIHVPPRWLLSGHPPVPGKIASEDQLNRLFSFLGLTPDTHVVVYDDEGGGWAGRFIWTLDAIGHTRYSYLNGGLHAWINSGLPLSQRVPTVKPTKVNVTINPAVVVEVVDILRDLDKVNFVVWDARSPAEYRGERVLAQKGGHIPGAINCEWTNLMDRNQGLRIREDAREYLAALGLNNKQKIVTHCQGHHRSGFTYLVGKALGFDIRAYHGSWAEWGNHPDTPVELPSEASA</sequence>
<organism evidence="3 4">
    <name type="scientific">Cellvibrio polysaccharolyticus</name>
    <dbReference type="NCBI Taxonomy" id="2082724"/>
    <lineage>
        <taxon>Bacteria</taxon>
        <taxon>Pseudomonadati</taxon>
        <taxon>Pseudomonadota</taxon>
        <taxon>Gammaproteobacteria</taxon>
        <taxon>Cellvibrionales</taxon>
        <taxon>Cellvibrionaceae</taxon>
        <taxon>Cellvibrio</taxon>
    </lineage>
</organism>
<keyword evidence="4" id="KW-1185">Reference proteome</keyword>
<dbReference type="InterPro" id="IPR036873">
    <property type="entry name" value="Rhodanese-like_dom_sf"/>
</dbReference>
<dbReference type="CDD" id="cd01448">
    <property type="entry name" value="TST_Repeat_1"/>
    <property type="match status" value="1"/>
</dbReference>
<comment type="caution">
    <text evidence="3">The sequence shown here is derived from an EMBL/GenBank/DDBJ whole genome shotgun (WGS) entry which is preliminary data.</text>
</comment>
<protein>
    <submittedName>
        <fullName evidence="3">Sulfurtransferase</fullName>
    </submittedName>
</protein>
<reference evidence="3" key="1">
    <citation type="submission" date="2018-07" db="EMBL/GenBank/DDBJ databases">
        <title>Genome assembly of strain Ka43.</title>
        <authorList>
            <person name="Kukolya J."/>
            <person name="Nagy I."/>
            <person name="Horvath B."/>
            <person name="Toth A."/>
        </authorList>
    </citation>
    <scope>NUCLEOTIDE SEQUENCE</scope>
    <source>
        <strain evidence="3">KB43</strain>
    </source>
</reference>
<dbReference type="EMBL" id="PRDL01000001">
    <property type="protein sequence ID" value="MBE8716281.1"/>
    <property type="molecule type" value="Genomic_DNA"/>
</dbReference>
<feature type="domain" description="Rhodanese" evidence="2">
    <location>
        <begin position="157"/>
        <end position="267"/>
    </location>
</feature>
<evidence type="ECO:0000313" key="4">
    <source>
        <dbReference type="Proteomes" id="UP000652567"/>
    </source>
</evidence>